<organism evidence="1 2">
    <name type="scientific">Leptothoe kymatousa TAU-MAC 1615</name>
    <dbReference type="NCBI Taxonomy" id="2364775"/>
    <lineage>
        <taxon>Bacteria</taxon>
        <taxon>Bacillati</taxon>
        <taxon>Cyanobacteriota</taxon>
        <taxon>Cyanophyceae</taxon>
        <taxon>Nodosilineales</taxon>
        <taxon>Cymatolegaceae</taxon>
        <taxon>Leptothoe</taxon>
        <taxon>Leptothoe kymatousa</taxon>
    </lineage>
</organism>
<dbReference type="InterPro" id="IPR014947">
    <property type="entry name" value="DUF1818"/>
</dbReference>
<evidence type="ECO:0000313" key="2">
    <source>
        <dbReference type="Proteomes" id="UP001196661"/>
    </source>
</evidence>
<protein>
    <submittedName>
        <fullName evidence="1">DUF1818 family protein</fullName>
    </submittedName>
</protein>
<dbReference type="Gene3D" id="2.30.31.10">
    <property type="entry name" value="Transcriptional Coactivator Pc4, Chain A"/>
    <property type="match status" value="1"/>
</dbReference>
<dbReference type="EMBL" id="JADOER010000007">
    <property type="protein sequence ID" value="MBT9312267.1"/>
    <property type="molecule type" value="Genomic_DNA"/>
</dbReference>
<evidence type="ECO:0000313" key="1">
    <source>
        <dbReference type="EMBL" id="MBT9312267.1"/>
    </source>
</evidence>
<dbReference type="RefSeq" id="WP_215618168.1">
    <property type="nucleotide sequence ID" value="NZ_JADOER010000007.1"/>
</dbReference>
<name>A0ABS5Y371_9CYAN</name>
<gene>
    <name evidence="1" type="ORF">IXB28_08630</name>
</gene>
<comment type="caution">
    <text evidence="1">The sequence shown here is derived from an EMBL/GenBank/DDBJ whole genome shotgun (WGS) entry which is preliminary data.</text>
</comment>
<proteinExistence type="predicted"/>
<dbReference type="InterPro" id="IPR009044">
    <property type="entry name" value="ssDNA-bd_transcriptional_reg"/>
</dbReference>
<reference evidence="1 2" key="1">
    <citation type="journal article" date="2021" name="Mar. Drugs">
        <title>Genome Reduction and Secondary Metabolism of the Marine Sponge-Associated Cyanobacterium Leptothoe.</title>
        <authorList>
            <person name="Konstantinou D."/>
            <person name="Popin R.V."/>
            <person name="Fewer D.P."/>
            <person name="Sivonen K."/>
            <person name="Gkelis S."/>
        </authorList>
    </citation>
    <scope>NUCLEOTIDE SEQUENCE [LARGE SCALE GENOMIC DNA]</scope>
    <source>
        <strain evidence="1 2">TAU-MAC 1615</strain>
    </source>
</reference>
<dbReference type="SUPFAM" id="SSF54447">
    <property type="entry name" value="ssDNA-binding transcriptional regulator domain"/>
    <property type="match status" value="1"/>
</dbReference>
<accession>A0ABS5Y371</accession>
<dbReference type="Pfam" id="PF08848">
    <property type="entry name" value="DUF1818"/>
    <property type="match status" value="1"/>
</dbReference>
<sequence>MTALLKEGSGWRLGWDEARPTFKALVGGKNWAFELTQDEFEAMRSLAQQLAETMAAMATELMPDEQITLEQENQYLWMEADGFHHCYGLRFILLTGRGGEGTWPASVIPELLHGLEHINVF</sequence>
<dbReference type="Proteomes" id="UP001196661">
    <property type="component" value="Unassembled WGS sequence"/>
</dbReference>
<keyword evidence="2" id="KW-1185">Reference proteome</keyword>